<evidence type="ECO:0000313" key="2">
    <source>
        <dbReference type="EMBL" id="PJG85500.1"/>
    </source>
</evidence>
<dbReference type="Proteomes" id="UP000229329">
    <property type="component" value="Unassembled WGS sequence"/>
</dbReference>
<reference evidence="2 3" key="1">
    <citation type="submission" date="2017-11" db="EMBL/GenBank/DDBJ databases">
        <title>Reclassification of Bisgaard taxon 7 as Conservatibacter flavescens gen. nov., sp. nov.</title>
        <authorList>
            <person name="Christensen H."/>
        </authorList>
    </citation>
    <scope>NUCLEOTIDE SEQUENCE [LARGE SCALE GENOMIC DNA]</scope>
    <source>
        <strain evidence="2 3">7_4</strain>
    </source>
</reference>
<name>A0A2M8S2W7_9PAST</name>
<evidence type="ECO:0000259" key="1">
    <source>
        <dbReference type="PROSITE" id="PS50943"/>
    </source>
</evidence>
<organism evidence="2 3">
    <name type="scientific">Conservatibacter flavescens</name>
    <dbReference type="NCBI Taxonomy" id="28161"/>
    <lineage>
        <taxon>Bacteria</taxon>
        <taxon>Pseudomonadati</taxon>
        <taxon>Pseudomonadota</taxon>
        <taxon>Gammaproteobacteria</taxon>
        <taxon>Pasteurellales</taxon>
        <taxon>Pasteurellaceae</taxon>
        <taxon>Conservatibacter</taxon>
    </lineage>
</organism>
<accession>A0A2M8S2W7</accession>
<feature type="domain" description="HTH cro/C1-type" evidence="1">
    <location>
        <begin position="19"/>
        <end position="49"/>
    </location>
</feature>
<sequence length="95" mass="11006">MNLTLIDDHDVKQAFASYLWQKRKSAKLSRQALSDISGVPAPTIKKFETTGEISLRQFLKLWLSLDDLKRLYNLTKPNMDKPAPRSIDEVLNERF</sequence>
<dbReference type="PROSITE" id="PS50943">
    <property type="entry name" value="HTH_CROC1"/>
    <property type="match status" value="1"/>
</dbReference>
<dbReference type="GO" id="GO:0003677">
    <property type="term" value="F:DNA binding"/>
    <property type="evidence" value="ECO:0007669"/>
    <property type="project" value="InterPro"/>
</dbReference>
<dbReference type="Gene3D" id="1.10.260.40">
    <property type="entry name" value="lambda repressor-like DNA-binding domains"/>
    <property type="match status" value="1"/>
</dbReference>
<dbReference type="AlphaFoldDB" id="A0A2M8S2W7"/>
<keyword evidence="3" id="KW-1185">Reference proteome</keyword>
<dbReference type="OrthoDB" id="199997at2"/>
<comment type="caution">
    <text evidence="2">The sequence shown here is derived from an EMBL/GenBank/DDBJ whole genome shotgun (WGS) entry which is preliminary data.</text>
</comment>
<dbReference type="SUPFAM" id="SSF47413">
    <property type="entry name" value="lambda repressor-like DNA-binding domains"/>
    <property type="match status" value="1"/>
</dbReference>
<evidence type="ECO:0000313" key="3">
    <source>
        <dbReference type="Proteomes" id="UP000229329"/>
    </source>
</evidence>
<dbReference type="InterPro" id="IPR001387">
    <property type="entry name" value="Cro/C1-type_HTH"/>
</dbReference>
<dbReference type="EMBL" id="PHHA01000010">
    <property type="protein sequence ID" value="PJG85500.1"/>
    <property type="molecule type" value="Genomic_DNA"/>
</dbReference>
<dbReference type="InterPro" id="IPR010982">
    <property type="entry name" value="Lambda_DNA-bd_dom_sf"/>
</dbReference>
<proteinExistence type="predicted"/>
<protein>
    <submittedName>
        <fullName evidence="2">Transcriptional regulator</fullName>
    </submittedName>
</protein>
<gene>
    <name evidence="2" type="ORF">CVP05_05735</name>
</gene>